<protein>
    <submittedName>
        <fullName evidence="1">Uncharacterized protein</fullName>
    </submittedName>
</protein>
<sequence>PPHNSQVKEANAVACFYMCDSNIAVDLPPQMRQNCLQCKDSGLLCWVKPEALELPHLSPTGVILQDNLVSEHEQWGPLSIYVT</sequence>
<dbReference type="STRING" id="50990.A0A4Y7Q511"/>
<dbReference type="OrthoDB" id="3057475at2759"/>
<proteinExistence type="predicted"/>
<dbReference type="Proteomes" id="UP000294933">
    <property type="component" value="Unassembled WGS sequence"/>
</dbReference>
<accession>A0A4Y7Q511</accession>
<dbReference type="EMBL" id="ML170175">
    <property type="protein sequence ID" value="TDL22475.1"/>
    <property type="molecule type" value="Genomic_DNA"/>
</dbReference>
<evidence type="ECO:0000313" key="2">
    <source>
        <dbReference type="Proteomes" id="UP000294933"/>
    </source>
</evidence>
<name>A0A4Y7Q511_9AGAM</name>
<organism evidence="1 2">
    <name type="scientific">Rickenella mellea</name>
    <dbReference type="NCBI Taxonomy" id="50990"/>
    <lineage>
        <taxon>Eukaryota</taxon>
        <taxon>Fungi</taxon>
        <taxon>Dikarya</taxon>
        <taxon>Basidiomycota</taxon>
        <taxon>Agaricomycotina</taxon>
        <taxon>Agaricomycetes</taxon>
        <taxon>Hymenochaetales</taxon>
        <taxon>Rickenellaceae</taxon>
        <taxon>Rickenella</taxon>
    </lineage>
</organism>
<feature type="non-terminal residue" evidence="1">
    <location>
        <position position="83"/>
    </location>
</feature>
<dbReference type="VEuPathDB" id="FungiDB:BD410DRAFT_682953"/>
<dbReference type="Gene3D" id="3.40.140.10">
    <property type="entry name" value="Cytidine Deaminase, domain 2"/>
    <property type="match status" value="1"/>
</dbReference>
<keyword evidence="2" id="KW-1185">Reference proteome</keyword>
<evidence type="ECO:0000313" key="1">
    <source>
        <dbReference type="EMBL" id="TDL22475.1"/>
    </source>
</evidence>
<feature type="non-terminal residue" evidence="1">
    <location>
        <position position="1"/>
    </location>
</feature>
<reference evidence="1 2" key="1">
    <citation type="submission" date="2018-06" db="EMBL/GenBank/DDBJ databases">
        <title>A transcriptomic atlas of mushroom development highlights an independent origin of complex multicellularity.</title>
        <authorList>
            <consortium name="DOE Joint Genome Institute"/>
            <person name="Krizsan K."/>
            <person name="Almasi E."/>
            <person name="Merenyi Z."/>
            <person name="Sahu N."/>
            <person name="Viragh M."/>
            <person name="Koszo T."/>
            <person name="Mondo S."/>
            <person name="Kiss B."/>
            <person name="Balint B."/>
            <person name="Kues U."/>
            <person name="Barry K."/>
            <person name="Hegedus J.C."/>
            <person name="Henrissat B."/>
            <person name="Johnson J."/>
            <person name="Lipzen A."/>
            <person name="Ohm R."/>
            <person name="Nagy I."/>
            <person name="Pangilinan J."/>
            <person name="Yan J."/>
            <person name="Xiong Y."/>
            <person name="Grigoriev I.V."/>
            <person name="Hibbett D.S."/>
            <person name="Nagy L.G."/>
        </authorList>
    </citation>
    <scope>NUCLEOTIDE SEQUENCE [LARGE SCALE GENOMIC DNA]</scope>
    <source>
        <strain evidence="1 2">SZMC22713</strain>
    </source>
</reference>
<dbReference type="AlphaFoldDB" id="A0A4Y7Q511"/>
<gene>
    <name evidence="1" type="ORF">BD410DRAFT_682953</name>
</gene>